<dbReference type="Pfam" id="PF07433">
    <property type="entry name" value="DUF1513"/>
    <property type="match status" value="1"/>
</dbReference>
<dbReference type="SUPFAM" id="SSF50969">
    <property type="entry name" value="YVTN repeat-like/Quinoprotein amine dehydrogenase"/>
    <property type="match status" value="1"/>
</dbReference>
<keyword evidence="2" id="KW-1185">Reference proteome</keyword>
<dbReference type="PROSITE" id="PS51318">
    <property type="entry name" value="TAT"/>
    <property type="match status" value="1"/>
</dbReference>
<organism evidence="1 2">
    <name type="scientific">Thiomicrorhabdus sediminis</name>
    <dbReference type="NCBI Taxonomy" id="2580412"/>
    <lineage>
        <taxon>Bacteria</taxon>
        <taxon>Pseudomonadati</taxon>
        <taxon>Pseudomonadota</taxon>
        <taxon>Gammaproteobacteria</taxon>
        <taxon>Thiotrichales</taxon>
        <taxon>Piscirickettsiaceae</taxon>
        <taxon>Thiomicrorhabdus</taxon>
    </lineage>
</organism>
<dbReference type="EMBL" id="CP040602">
    <property type="protein sequence ID" value="QCU89241.1"/>
    <property type="molecule type" value="Genomic_DNA"/>
</dbReference>
<dbReference type="PIRSF" id="PIRSF028101">
    <property type="entry name" value="UCP028101"/>
    <property type="match status" value="1"/>
</dbReference>
<dbReference type="InterPro" id="IPR011044">
    <property type="entry name" value="Quino_amine_DH_bsu"/>
</dbReference>
<sequence length="399" mass="43696">MSMVTEDRRLKGIDMDVSLNRRAFLKNSLAGALLAASPTLYAKTLISDAQGQQGWFAAQGDKAHGFGYGGLTHPAADRNAVHEFDGLSGFRGHGGAQHPLEKHRIFLFGRRPSTESIEIDLNSGKVVNRIQATKDRHFFGHGAFSADGRYLFTTEADLKNNVGKIGIRDAHSFQHLGEYDSYGVGPHQLMLMPDNKQLVIANGGILTRPESGRKKLNLDTMQSNLALVDIENGSQNEQVTVTEPKASIRHLDVSNDGTIAFGMQVQREACGHDRIVPLTASYHAKTGLQMFAQPEMVLQQMDDYVGSVAVNSESRLAGFTSPHGDIVGFWHIDTGEFSGYHALQDVCGIVNQAASGEFAITNSFGMVRMLDAMNLNEKLAQRKHLPGMKWDNHMVAIHS</sequence>
<name>A0A4P9K3F5_9GAMM</name>
<proteinExistence type="predicted"/>
<dbReference type="AlphaFoldDB" id="A0A4P9K3F5"/>
<accession>A0A4P9K3F5</accession>
<dbReference type="KEGG" id="thig:FE785_00650"/>
<gene>
    <name evidence="1" type="ORF">FE785_00650</name>
</gene>
<dbReference type="InterPro" id="IPR006311">
    <property type="entry name" value="TAT_signal"/>
</dbReference>
<dbReference type="InterPro" id="IPR015943">
    <property type="entry name" value="WD40/YVTN_repeat-like_dom_sf"/>
</dbReference>
<protein>
    <submittedName>
        <fullName evidence="1">DUF1513 domain-containing protein</fullName>
    </submittedName>
</protein>
<evidence type="ECO:0000313" key="2">
    <source>
        <dbReference type="Proteomes" id="UP000304864"/>
    </source>
</evidence>
<evidence type="ECO:0000313" key="1">
    <source>
        <dbReference type="EMBL" id="QCU89241.1"/>
    </source>
</evidence>
<dbReference type="InterPro" id="IPR008311">
    <property type="entry name" value="UCP028101"/>
</dbReference>
<dbReference type="OrthoDB" id="5624218at2"/>
<reference evidence="1 2" key="1">
    <citation type="submission" date="2019-05" db="EMBL/GenBank/DDBJ databases">
        <title>Thiomicrorhabdus sediminis sp. nov, a novel sulfur-oxidizing bacterium isolated from coastal sediment.</title>
        <authorList>
            <person name="Liu X."/>
        </authorList>
    </citation>
    <scope>NUCLEOTIDE SEQUENCE [LARGE SCALE GENOMIC DNA]</scope>
    <source>
        <strain evidence="1 2">G1</strain>
    </source>
</reference>
<dbReference type="Proteomes" id="UP000304864">
    <property type="component" value="Chromosome"/>
</dbReference>
<dbReference type="Gene3D" id="2.130.10.10">
    <property type="entry name" value="YVTN repeat-like/Quinoprotein amine dehydrogenase"/>
    <property type="match status" value="1"/>
</dbReference>